<evidence type="ECO:0000313" key="3">
    <source>
        <dbReference type="Proteomes" id="UP000037122"/>
    </source>
</evidence>
<comment type="caution">
    <text evidence="2">The sequence shown here is derived from an EMBL/GenBank/DDBJ whole genome shotgun (WGS) entry which is preliminary data.</text>
</comment>
<dbReference type="Proteomes" id="UP000037122">
    <property type="component" value="Unassembled WGS sequence"/>
</dbReference>
<dbReference type="VEuPathDB" id="FungiDB:QG37_00124"/>
<feature type="region of interest" description="Disordered" evidence="1">
    <location>
        <begin position="45"/>
        <end position="73"/>
    </location>
</feature>
<evidence type="ECO:0000313" key="2">
    <source>
        <dbReference type="EMBL" id="KNE02751.1"/>
    </source>
</evidence>
<reference evidence="3" key="1">
    <citation type="journal article" date="2015" name="BMC Genomics">
        <title>Draft genome of a commonly misdiagnosed multidrug resistant pathogen Candida auris.</title>
        <authorList>
            <person name="Chatterjee S."/>
            <person name="Alampalli S.V."/>
            <person name="Nageshan R.K."/>
            <person name="Chettiar S.T."/>
            <person name="Joshi S."/>
            <person name="Tatu U.S."/>
        </authorList>
    </citation>
    <scope>NUCLEOTIDE SEQUENCE [LARGE SCALE GENOMIC DNA]</scope>
    <source>
        <strain evidence="3">6684</strain>
    </source>
</reference>
<organism evidence="2 3">
    <name type="scientific">Candidozyma auris</name>
    <name type="common">Yeast</name>
    <name type="synonym">Candida auris</name>
    <dbReference type="NCBI Taxonomy" id="498019"/>
    <lineage>
        <taxon>Eukaryota</taxon>
        <taxon>Fungi</taxon>
        <taxon>Dikarya</taxon>
        <taxon>Ascomycota</taxon>
        <taxon>Saccharomycotina</taxon>
        <taxon>Pichiomycetes</taxon>
        <taxon>Metschnikowiaceae</taxon>
        <taxon>Candidozyma</taxon>
    </lineage>
</organism>
<gene>
    <name evidence="2" type="ORF">QG37_00124</name>
</gene>
<evidence type="ECO:0000256" key="1">
    <source>
        <dbReference type="SAM" id="MobiDB-lite"/>
    </source>
</evidence>
<name>A0A0L0P9J8_CANAR</name>
<proteinExistence type="predicted"/>
<feature type="compositionally biased region" description="Basic and acidic residues" evidence="1">
    <location>
        <begin position="64"/>
        <end position="73"/>
    </location>
</feature>
<dbReference type="AlphaFoldDB" id="A0A0L0P9J8"/>
<accession>A0A0L0P9J8</accession>
<sequence length="73" mass="8558">MVNGKRKKKKKKKYKKKRKDLGEWGVYILEPVRGCTLGCKNAQLGRAASGREPRNHSNRQSFFHKTDENHKFN</sequence>
<protein>
    <submittedName>
        <fullName evidence="2">Uncharacterized protein</fullName>
    </submittedName>
</protein>
<dbReference type="EMBL" id="LGST01000002">
    <property type="protein sequence ID" value="KNE02751.1"/>
    <property type="molecule type" value="Genomic_DNA"/>
</dbReference>